<accession>A0A2T0M8Z7</accession>
<name>A0A2T0M8Z7_9FLAO</name>
<keyword evidence="3" id="KW-1185">Reference proteome</keyword>
<dbReference type="Proteomes" id="UP000237640">
    <property type="component" value="Unassembled WGS sequence"/>
</dbReference>
<proteinExistence type="predicted"/>
<organism evidence="2 3">
    <name type="scientific">Flagellimonas meridianipacifica</name>
    <dbReference type="NCBI Taxonomy" id="1080225"/>
    <lineage>
        <taxon>Bacteria</taxon>
        <taxon>Pseudomonadati</taxon>
        <taxon>Bacteroidota</taxon>
        <taxon>Flavobacteriia</taxon>
        <taxon>Flavobacteriales</taxon>
        <taxon>Flavobacteriaceae</taxon>
        <taxon>Flagellimonas</taxon>
    </lineage>
</organism>
<dbReference type="AlphaFoldDB" id="A0A2T0M8Z7"/>
<sequence>MKKRYWFGLVVLLVSFAHGQTSLGEDKAILYKSPSKKFHDITLQAHNGLPRFGVPNNYLPVGQKQTRGAYTPEIRKKQALTNTGYQNYSIMVSLKYLEPFMKDLDTDRLTITSGNKTETQRNSAFLQSFLRNEVGTSICATEDCKNVGQGKNEFERLRNYKAFVESCLAPLRQWSTTFFENDEIVAYHVSQIGIGRNYDFDQRGYWVSHNFGLNNIFRGGIKKVIFKPQTPYEHTLKNKLGRGLGLQFLLELDEKEAEKYQMSSISRLYLVKKIRLKYVKKELTNAQKPVEFNYSHESPEFAVYEDAALTKLVTKLSLKNLILKTN</sequence>
<dbReference type="RefSeq" id="WP_106145269.1">
    <property type="nucleotide sequence ID" value="NZ_PVYX01000002.1"/>
</dbReference>
<evidence type="ECO:0000313" key="3">
    <source>
        <dbReference type="Proteomes" id="UP000237640"/>
    </source>
</evidence>
<dbReference type="EMBL" id="PVYX01000002">
    <property type="protein sequence ID" value="PRX53945.1"/>
    <property type="molecule type" value="Genomic_DNA"/>
</dbReference>
<keyword evidence="1" id="KW-0732">Signal</keyword>
<comment type="caution">
    <text evidence="2">The sequence shown here is derived from an EMBL/GenBank/DDBJ whole genome shotgun (WGS) entry which is preliminary data.</text>
</comment>
<dbReference type="OrthoDB" id="1172256at2"/>
<reference evidence="2 3" key="1">
    <citation type="submission" date="2018-03" db="EMBL/GenBank/DDBJ databases">
        <title>Genomic Encyclopedia of Archaeal and Bacterial Type Strains, Phase II (KMG-II): from individual species to whole genera.</title>
        <authorList>
            <person name="Goeker M."/>
        </authorList>
    </citation>
    <scope>NUCLEOTIDE SEQUENCE [LARGE SCALE GENOMIC DNA]</scope>
    <source>
        <strain evidence="2 3">DSM 25027</strain>
    </source>
</reference>
<protein>
    <submittedName>
        <fullName evidence="2">Uncharacterized protein</fullName>
    </submittedName>
</protein>
<evidence type="ECO:0000313" key="2">
    <source>
        <dbReference type="EMBL" id="PRX53945.1"/>
    </source>
</evidence>
<evidence type="ECO:0000256" key="1">
    <source>
        <dbReference type="SAM" id="SignalP"/>
    </source>
</evidence>
<feature type="chain" id="PRO_5015780389" evidence="1">
    <location>
        <begin position="20"/>
        <end position="326"/>
    </location>
</feature>
<gene>
    <name evidence="2" type="ORF">CLV81_2338</name>
</gene>
<feature type="signal peptide" evidence="1">
    <location>
        <begin position="1"/>
        <end position="19"/>
    </location>
</feature>